<gene>
    <name evidence="7" type="primary">LOC107015071</name>
</gene>
<dbReference type="InterPro" id="IPR005630">
    <property type="entry name" value="Terpene_synthase_metal-bd"/>
</dbReference>
<evidence type="ECO:0000313" key="6">
    <source>
        <dbReference type="Proteomes" id="UP000694930"/>
    </source>
</evidence>
<reference evidence="6" key="1">
    <citation type="journal article" date="2014" name="Nat. Genet.">
        <title>The genome of the stress-tolerant wild tomato species Solanum pennellii.</title>
        <authorList>
            <person name="Bolger A."/>
            <person name="Scossa F."/>
            <person name="Bolger M.E."/>
            <person name="Lanz C."/>
            <person name="Maumus F."/>
            <person name="Tohge T."/>
            <person name="Quesneville H."/>
            <person name="Alseekh S."/>
            <person name="Sorensen I."/>
            <person name="Lichtenstein G."/>
            <person name="Fich E.A."/>
            <person name="Conte M."/>
            <person name="Keller H."/>
            <person name="Schneeberger K."/>
            <person name="Schwacke R."/>
            <person name="Ofner I."/>
            <person name="Vrebalov J."/>
            <person name="Xu Y."/>
            <person name="Osorio S."/>
            <person name="Aflitos S.A."/>
            <person name="Schijlen E."/>
            <person name="Jimenez-Gomez J.M."/>
            <person name="Ryngajllo M."/>
            <person name="Kimura S."/>
            <person name="Kumar R."/>
            <person name="Koenig D."/>
            <person name="Headland L.R."/>
            <person name="Maloof J.N."/>
            <person name="Sinha N."/>
            <person name="van Ham R.C."/>
            <person name="Lankhorst R.K."/>
            <person name="Mao L."/>
            <person name="Vogel A."/>
            <person name="Arsova B."/>
            <person name="Panstruga R."/>
            <person name="Fei Z."/>
            <person name="Rose J.K."/>
            <person name="Zamir D."/>
            <person name="Carrari F."/>
            <person name="Giovannoni J.J."/>
            <person name="Weigel D."/>
            <person name="Usadel B."/>
            <person name="Fernie A.R."/>
        </authorList>
    </citation>
    <scope>NUCLEOTIDE SEQUENCE [LARGE SCALE GENOMIC DNA]</scope>
    <source>
        <strain evidence="6">cv. LA0716</strain>
    </source>
</reference>
<feature type="domain" description="Terpene synthase N-terminal" evidence="4">
    <location>
        <begin position="189"/>
        <end position="381"/>
    </location>
</feature>
<sequence length="820" mass="95064">MDSSSLSSIESLVHDIKKDLFSKQDNFNTFLTKTIFAYDIAWLAMIPFDNQEKEANGPMFVSCLNWILNNQNEQGFWGESNDENQIPTINTLPITLACMVALKKWNVGERHIRKGLKFIHANMYTLLKENSQCFPCNWFTIVFPSILQLAKAQGLEIIIVNGSNKLLSDVIMKKKALLESEKLNDNIVSEAQAFMSTGNKKCLEYLKSIVQQCPNGVSSRFPVDEELKMLCMVDNIQRMGLAKHFEKEIQQILDQVYNNYQINNLKNNSEYLLSSEEEKTSDDLPDKLLKDSLVFRLLRLQGYKINQGSFCWFLQPHLKDKIEKNKEQFTYVMYNVYRATDLMFNGESQMEEARFFARNFLMNNDNLSLFPSLQKVIEHELNVPWFARLEHLDHRLWIELNQSIPHSIGKSSFYWLSYLQNEKLMQLAVQNYEYRQSIYRKELEDLKRWSKEKGLVDIGFGREKTTYSYFASAASSSSFLPYESFLRLIVAKCSIIITVADDFYDEEASLSELHILSEAIQRWDAKNLDGPSKIIFEALDDLVCDVAKMYHLQHKIDITPQLRHMWKETFDAWMMESSWSKTSNLPSRDKYLQVGMISIGAHILVLHAASLGCTILPNQMFGPINGQYENITKLLMTTTRLLNDIQSYQKEMEVGKMNYTLLHLNENPRGQIEDSIDFVKVILGDKKKEFLENVLMDGFNDMPRTMKLLHLSCLNVFHMFFNSCNLFDTKSAILEDIMRAIYIPLGQNEQTKVMPIQEKKIKEKIEIVKVNACVNYEKNMKQLQVGVGISYVKRQSPKNYNSFGLSTKGLASHILRLCFM</sequence>
<dbReference type="InterPro" id="IPR050148">
    <property type="entry name" value="Terpene_synthase-like"/>
</dbReference>
<evidence type="ECO:0000259" key="5">
    <source>
        <dbReference type="Pfam" id="PF03936"/>
    </source>
</evidence>
<dbReference type="GeneID" id="107015071"/>
<dbReference type="PANTHER" id="PTHR31739">
    <property type="entry name" value="ENT-COPALYL DIPHOSPHATE SYNTHASE, CHLOROPLASTIC"/>
    <property type="match status" value="1"/>
</dbReference>
<reference evidence="7" key="2">
    <citation type="submission" date="2025-08" db="UniProtKB">
        <authorList>
            <consortium name="RefSeq"/>
        </authorList>
    </citation>
    <scope>IDENTIFICATION</scope>
</reference>
<dbReference type="InterPro" id="IPR008949">
    <property type="entry name" value="Isoprenoid_synthase_dom_sf"/>
</dbReference>
<dbReference type="PANTHER" id="PTHR31739:SF25">
    <property type="entry name" value="(E,E)-GERANYLLINALOOL SYNTHASE"/>
    <property type="match status" value="1"/>
</dbReference>
<evidence type="ECO:0000313" key="7">
    <source>
        <dbReference type="RefSeq" id="XP_015070723.1"/>
    </source>
</evidence>
<comment type="cofactor">
    <cofactor evidence="1">
        <name>Mg(2+)</name>
        <dbReference type="ChEBI" id="CHEBI:18420"/>
    </cofactor>
</comment>
<evidence type="ECO:0000259" key="4">
    <source>
        <dbReference type="Pfam" id="PF01397"/>
    </source>
</evidence>
<dbReference type="SFLD" id="SFLDG01014">
    <property type="entry name" value="Terpene_Cyclase_Like_1_N-term"/>
    <property type="match status" value="1"/>
</dbReference>
<dbReference type="InterPro" id="IPR001906">
    <property type="entry name" value="Terpene_synth_N"/>
</dbReference>
<keyword evidence="2" id="KW-0479">Metal-binding</keyword>
<name>A0ABM1GGD6_SOLPN</name>
<keyword evidence="3" id="KW-0460">Magnesium</keyword>
<dbReference type="Pfam" id="PF01397">
    <property type="entry name" value="Terpene_synth"/>
    <property type="match status" value="1"/>
</dbReference>
<dbReference type="Gene3D" id="1.50.10.160">
    <property type="match status" value="1"/>
</dbReference>
<protein>
    <submittedName>
        <fullName evidence="7">(E,E)-geranyllinalool synthase</fullName>
    </submittedName>
</protein>
<dbReference type="SUPFAM" id="SSF48239">
    <property type="entry name" value="Terpenoid cyclases/Protein prenyltransferases"/>
    <property type="match status" value="2"/>
</dbReference>
<evidence type="ECO:0000256" key="1">
    <source>
        <dbReference type="ARBA" id="ARBA00001946"/>
    </source>
</evidence>
<keyword evidence="6" id="KW-1185">Reference proteome</keyword>
<evidence type="ECO:0000256" key="2">
    <source>
        <dbReference type="ARBA" id="ARBA00022723"/>
    </source>
</evidence>
<dbReference type="Gene3D" id="1.50.10.130">
    <property type="entry name" value="Terpene synthase, N-terminal domain"/>
    <property type="match status" value="1"/>
</dbReference>
<organism evidence="6 7">
    <name type="scientific">Solanum pennellii</name>
    <name type="common">Tomato</name>
    <name type="synonym">Lycopersicon pennellii</name>
    <dbReference type="NCBI Taxonomy" id="28526"/>
    <lineage>
        <taxon>Eukaryota</taxon>
        <taxon>Viridiplantae</taxon>
        <taxon>Streptophyta</taxon>
        <taxon>Embryophyta</taxon>
        <taxon>Tracheophyta</taxon>
        <taxon>Spermatophyta</taxon>
        <taxon>Magnoliopsida</taxon>
        <taxon>eudicotyledons</taxon>
        <taxon>Gunneridae</taxon>
        <taxon>Pentapetalae</taxon>
        <taxon>asterids</taxon>
        <taxon>lamiids</taxon>
        <taxon>Solanales</taxon>
        <taxon>Solanaceae</taxon>
        <taxon>Solanoideae</taxon>
        <taxon>Solaneae</taxon>
        <taxon>Solanum</taxon>
        <taxon>Solanum subgen. Lycopersicon</taxon>
    </lineage>
</organism>
<dbReference type="Pfam" id="PF03936">
    <property type="entry name" value="Terpene_synth_C"/>
    <property type="match status" value="1"/>
</dbReference>
<evidence type="ECO:0000256" key="3">
    <source>
        <dbReference type="ARBA" id="ARBA00022842"/>
    </source>
</evidence>
<dbReference type="RefSeq" id="XP_015070723.1">
    <property type="nucleotide sequence ID" value="XM_015215237.2"/>
</dbReference>
<feature type="domain" description="Terpene synthase metal-binding" evidence="5">
    <location>
        <begin position="453"/>
        <end position="689"/>
    </location>
</feature>
<proteinExistence type="predicted"/>
<dbReference type="InterPro" id="IPR036965">
    <property type="entry name" value="Terpene_synth_N_sf"/>
</dbReference>
<dbReference type="Proteomes" id="UP000694930">
    <property type="component" value="Chromosome 3"/>
</dbReference>
<dbReference type="InterPro" id="IPR008930">
    <property type="entry name" value="Terpenoid_cyclase/PrenylTrfase"/>
</dbReference>
<dbReference type="SUPFAM" id="SSF48576">
    <property type="entry name" value="Terpenoid synthases"/>
    <property type="match status" value="1"/>
</dbReference>
<dbReference type="Gene3D" id="1.10.600.10">
    <property type="entry name" value="Farnesyl Diphosphate Synthase"/>
    <property type="match status" value="1"/>
</dbReference>
<accession>A0ABM1GGD6</accession>